<evidence type="ECO:0000313" key="2">
    <source>
        <dbReference type="EMBL" id="CAH1965615.1"/>
    </source>
</evidence>
<sequence>MEPSCEPVNSTKESKSELAELLTKFHETIIQAGLPRTSTPKPERKHVPLSSTSELRKEDEDYYRFRNKVHYTGVTPKLRGTPGPLRGVLSGQMVMYDEQEAECK</sequence>
<feature type="region of interest" description="Disordered" evidence="1">
    <location>
        <begin position="32"/>
        <end position="55"/>
    </location>
</feature>
<name>A0A9P0K320_ACAOB</name>
<accession>A0A9P0K320</accession>
<keyword evidence="3" id="KW-1185">Reference proteome</keyword>
<dbReference type="Proteomes" id="UP001152888">
    <property type="component" value="Unassembled WGS sequence"/>
</dbReference>
<dbReference type="EMBL" id="CAKOFQ010006727">
    <property type="protein sequence ID" value="CAH1965615.1"/>
    <property type="molecule type" value="Genomic_DNA"/>
</dbReference>
<protein>
    <submittedName>
        <fullName evidence="2">Uncharacterized protein</fullName>
    </submittedName>
</protein>
<dbReference type="OrthoDB" id="6788659at2759"/>
<proteinExistence type="predicted"/>
<organism evidence="2 3">
    <name type="scientific">Acanthoscelides obtectus</name>
    <name type="common">Bean weevil</name>
    <name type="synonym">Bruchus obtectus</name>
    <dbReference type="NCBI Taxonomy" id="200917"/>
    <lineage>
        <taxon>Eukaryota</taxon>
        <taxon>Metazoa</taxon>
        <taxon>Ecdysozoa</taxon>
        <taxon>Arthropoda</taxon>
        <taxon>Hexapoda</taxon>
        <taxon>Insecta</taxon>
        <taxon>Pterygota</taxon>
        <taxon>Neoptera</taxon>
        <taxon>Endopterygota</taxon>
        <taxon>Coleoptera</taxon>
        <taxon>Polyphaga</taxon>
        <taxon>Cucujiformia</taxon>
        <taxon>Chrysomeloidea</taxon>
        <taxon>Chrysomelidae</taxon>
        <taxon>Bruchinae</taxon>
        <taxon>Bruchini</taxon>
        <taxon>Acanthoscelides</taxon>
    </lineage>
</organism>
<reference evidence="2" key="1">
    <citation type="submission" date="2022-03" db="EMBL/GenBank/DDBJ databases">
        <authorList>
            <person name="Sayadi A."/>
        </authorList>
    </citation>
    <scope>NUCLEOTIDE SEQUENCE</scope>
</reference>
<dbReference type="AlphaFoldDB" id="A0A9P0K320"/>
<evidence type="ECO:0000256" key="1">
    <source>
        <dbReference type="SAM" id="MobiDB-lite"/>
    </source>
</evidence>
<comment type="caution">
    <text evidence="2">The sequence shown here is derived from an EMBL/GenBank/DDBJ whole genome shotgun (WGS) entry which is preliminary data.</text>
</comment>
<evidence type="ECO:0000313" key="3">
    <source>
        <dbReference type="Proteomes" id="UP001152888"/>
    </source>
</evidence>
<gene>
    <name evidence="2" type="ORF">ACAOBT_LOCUS6421</name>
</gene>